<gene>
    <name evidence="4" type="ORF">EDD18DRAFT_1347676</name>
</gene>
<name>A0AA39TVD0_9AGAR</name>
<dbReference type="Pfam" id="PF20153">
    <property type="entry name" value="DUF6535"/>
    <property type="match status" value="1"/>
</dbReference>
<evidence type="ECO:0000313" key="4">
    <source>
        <dbReference type="EMBL" id="KAK0501596.1"/>
    </source>
</evidence>
<keyword evidence="5" id="KW-1185">Reference proteome</keyword>
<feature type="compositionally biased region" description="Basic and acidic residues" evidence="1">
    <location>
        <begin position="19"/>
        <end position="46"/>
    </location>
</feature>
<dbReference type="AlphaFoldDB" id="A0AA39TVD0"/>
<evidence type="ECO:0000256" key="2">
    <source>
        <dbReference type="SAM" id="Phobius"/>
    </source>
</evidence>
<keyword evidence="2" id="KW-0812">Transmembrane</keyword>
<accession>A0AA39TVD0</accession>
<feature type="transmembrane region" description="Helical" evidence="2">
    <location>
        <begin position="202"/>
        <end position="225"/>
    </location>
</feature>
<feature type="transmembrane region" description="Helical" evidence="2">
    <location>
        <begin position="130"/>
        <end position="151"/>
    </location>
</feature>
<dbReference type="InterPro" id="IPR045338">
    <property type="entry name" value="DUF6535"/>
</dbReference>
<feature type="compositionally biased region" description="Basic and acidic residues" evidence="1">
    <location>
        <begin position="71"/>
        <end position="84"/>
    </location>
</feature>
<sequence>MSSHQIGGPSWSDQFQNLDEERGREKATVKQESEVQPEEREQKQDDVGVPVSALPTAASAASAKKIFGTVKRPDPTAKKGNDRYDYEEKYPEDATYEETAPNARVWRTYEDESKSHDANIVEESRDNVDVLLVFAGLFSAVVTTIIAQTYQSLQADYAAMSASLLFELILVQRAIANGSSVDIVSASPLNPRIAFVPTTTDVWVNGLLFTSLFLSLTTALVAVLVKQWLHHYVALPSGTPRDRSFTRQFRYAGFQKWHVQVIIGLLPVLMHLALAIFLVGLVLFLRPLRAALSWIMCLQRSSSTRHM</sequence>
<organism evidence="4 5">
    <name type="scientific">Armillaria luteobubalina</name>
    <dbReference type="NCBI Taxonomy" id="153913"/>
    <lineage>
        <taxon>Eukaryota</taxon>
        <taxon>Fungi</taxon>
        <taxon>Dikarya</taxon>
        <taxon>Basidiomycota</taxon>
        <taxon>Agaricomycotina</taxon>
        <taxon>Agaricomycetes</taxon>
        <taxon>Agaricomycetidae</taxon>
        <taxon>Agaricales</taxon>
        <taxon>Marasmiineae</taxon>
        <taxon>Physalacriaceae</taxon>
        <taxon>Armillaria</taxon>
    </lineage>
</organism>
<dbReference type="Proteomes" id="UP001175228">
    <property type="component" value="Unassembled WGS sequence"/>
</dbReference>
<proteinExistence type="predicted"/>
<feature type="region of interest" description="Disordered" evidence="1">
    <location>
        <begin position="1"/>
        <end position="84"/>
    </location>
</feature>
<feature type="domain" description="DUF6535" evidence="3">
    <location>
        <begin position="106"/>
        <end position="285"/>
    </location>
</feature>
<dbReference type="EMBL" id="JAUEPU010000006">
    <property type="protein sequence ID" value="KAK0501596.1"/>
    <property type="molecule type" value="Genomic_DNA"/>
</dbReference>
<evidence type="ECO:0000313" key="5">
    <source>
        <dbReference type="Proteomes" id="UP001175228"/>
    </source>
</evidence>
<comment type="caution">
    <text evidence="4">The sequence shown here is derived from an EMBL/GenBank/DDBJ whole genome shotgun (WGS) entry which is preliminary data.</text>
</comment>
<feature type="transmembrane region" description="Helical" evidence="2">
    <location>
        <begin position="257"/>
        <end position="285"/>
    </location>
</feature>
<keyword evidence="2" id="KW-1133">Transmembrane helix</keyword>
<evidence type="ECO:0000256" key="1">
    <source>
        <dbReference type="SAM" id="MobiDB-lite"/>
    </source>
</evidence>
<keyword evidence="2" id="KW-0472">Membrane</keyword>
<protein>
    <recommendedName>
        <fullName evidence="3">DUF6535 domain-containing protein</fullName>
    </recommendedName>
</protein>
<reference evidence="4" key="1">
    <citation type="submission" date="2023-06" db="EMBL/GenBank/DDBJ databases">
        <authorList>
            <consortium name="Lawrence Berkeley National Laboratory"/>
            <person name="Ahrendt S."/>
            <person name="Sahu N."/>
            <person name="Indic B."/>
            <person name="Wong-Bajracharya J."/>
            <person name="Merenyi Z."/>
            <person name="Ke H.-M."/>
            <person name="Monk M."/>
            <person name="Kocsube S."/>
            <person name="Drula E."/>
            <person name="Lipzen A."/>
            <person name="Balint B."/>
            <person name="Henrissat B."/>
            <person name="Andreopoulos B."/>
            <person name="Martin F.M."/>
            <person name="Harder C.B."/>
            <person name="Rigling D."/>
            <person name="Ford K.L."/>
            <person name="Foster G.D."/>
            <person name="Pangilinan J."/>
            <person name="Papanicolaou A."/>
            <person name="Barry K."/>
            <person name="LaButti K."/>
            <person name="Viragh M."/>
            <person name="Koriabine M."/>
            <person name="Yan M."/>
            <person name="Riley R."/>
            <person name="Champramary S."/>
            <person name="Plett K.L."/>
            <person name="Tsai I.J."/>
            <person name="Slot J."/>
            <person name="Sipos G."/>
            <person name="Plett J."/>
            <person name="Nagy L.G."/>
            <person name="Grigoriev I.V."/>
        </authorList>
    </citation>
    <scope>NUCLEOTIDE SEQUENCE</scope>
    <source>
        <strain evidence="4">HWK02</strain>
    </source>
</reference>
<feature type="compositionally biased region" description="Polar residues" evidence="1">
    <location>
        <begin position="1"/>
        <end position="17"/>
    </location>
</feature>
<evidence type="ECO:0000259" key="3">
    <source>
        <dbReference type="Pfam" id="PF20153"/>
    </source>
</evidence>